<dbReference type="Proteomes" id="UP000184073">
    <property type="component" value="Unassembled WGS sequence"/>
</dbReference>
<evidence type="ECO:0000256" key="2">
    <source>
        <dbReference type="ARBA" id="ARBA00023015"/>
    </source>
</evidence>
<keyword evidence="4" id="KW-0804">Transcription</keyword>
<evidence type="ECO:0000313" key="9">
    <source>
        <dbReference type="Proteomes" id="UP000184073"/>
    </source>
</evidence>
<dbReference type="VEuPathDB" id="FungiDB:ASPVEDRAFT_45060"/>
<dbReference type="CDD" id="cd00067">
    <property type="entry name" value="GAL4"/>
    <property type="match status" value="1"/>
</dbReference>
<feature type="compositionally biased region" description="Polar residues" evidence="6">
    <location>
        <begin position="103"/>
        <end position="119"/>
    </location>
</feature>
<evidence type="ECO:0000256" key="5">
    <source>
        <dbReference type="ARBA" id="ARBA00023242"/>
    </source>
</evidence>
<feature type="region of interest" description="Disordered" evidence="6">
    <location>
        <begin position="63"/>
        <end position="165"/>
    </location>
</feature>
<feature type="compositionally biased region" description="Polar residues" evidence="6">
    <location>
        <begin position="149"/>
        <end position="159"/>
    </location>
</feature>
<dbReference type="PROSITE" id="PS50048">
    <property type="entry name" value="ZN2_CY6_FUNGAL_2"/>
    <property type="match status" value="1"/>
</dbReference>
<dbReference type="GO" id="GO:0008270">
    <property type="term" value="F:zinc ion binding"/>
    <property type="evidence" value="ECO:0007669"/>
    <property type="project" value="InterPro"/>
</dbReference>
<dbReference type="OrthoDB" id="5419315at2759"/>
<dbReference type="GeneID" id="63728706"/>
<dbReference type="Pfam" id="PF11951">
    <property type="entry name" value="Fungal_trans_2"/>
    <property type="match status" value="1"/>
</dbReference>
<evidence type="ECO:0000256" key="6">
    <source>
        <dbReference type="SAM" id="MobiDB-lite"/>
    </source>
</evidence>
<dbReference type="InterPro" id="IPR021858">
    <property type="entry name" value="Fun_TF"/>
</dbReference>
<dbReference type="InterPro" id="IPR036864">
    <property type="entry name" value="Zn2-C6_fun-type_DNA-bd_sf"/>
</dbReference>
<dbReference type="PANTHER" id="PTHR37534:SF46">
    <property type="entry name" value="ZN(II)2CYS6 TRANSCRIPTION FACTOR (EUROFUNG)"/>
    <property type="match status" value="1"/>
</dbReference>
<protein>
    <recommendedName>
        <fullName evidence="7">Zn(2)-C6 fungal-type domain-containing protein</fullName>
    </recommendedName>
</protein>
<dbReference type="SUPFAM" id="SSF57701">
    <property type="entry name" value="Zn2/Cys6 DNA-binding domain"/>
    <property type="match status" value="1"/>
</dbReference>
<dbReference type="AlphaFoldDB" id="A0A1L9PVN7"/>
<name>A0A1L9PVN7_ASPVE</name>
<keyword evidence="3" id="KW-0238">DNA-binding</keyword>
<evidence type="ECO:0000256" key="4">
    <source>
        <dbReference type="ARBA" id="ARBA00023163"/>
    </source>
</evidence>
<dbReference type="GO" id="GO:0000981">
    <property type="term" value="F:DNA-binding transcription factor activity, RNA polymerase II-specific"/>
    <property type="evidence" value="ECO:0007669"/>
    <property type="project" value="InterPro"/>
</dbReference>
<evidence type="ECO:0000313" key="8">
    <source>
        <dbReference type="EMBL" id="OJJ05533.1"/>
    </source>
</evidence>
<comment type="subcellular location">
    <subcellularLocation>
        <location evidence="1">Nucleus</location>
    </subcellularLocation>
</comment>
<feature type="compositionally biased region" description="Basic residues" evidence="6">
    <location>
        <begin position="72"/>
        <end position="83"/>
    </location>
</feature>
<dbReference type="InterPro" id="IPR001138">
    <property type="entry name" value="Zn2Cys6_DnaBD"/>
</dbReference>
<dbReference type="GO" id="GO:0003677">
    <property type="term" value="F:DNA binding"/>
    <property type="evidence" value="ECO:0007669"/>
    <property type="project" value="UniProtKB-KW"/>
</dbReference>
<dbReference type="RefSeq" id="XP_040671295.1">
    <property type="nucleotide sequence ID" value="XM_040813195.1"/>
</dbReference>
<dbReference type="PANTHER" id="PTHR37534">
    <property type="entry name" value="TRANSCRIPTIONAL ACTIVATOR PROTEIN UGA3"/>
    <property type="match status" value="1"/>
</dbReference>
<organism evidence="8 9">
    <name type="scientific">Aspergillus versicolor CBS 583.65</name>
    <dbReference type="NCBI Taxonomy" id="1036611"/>
    <lineage>
        <taxon>Eukaryota</taxon>
        <taxon>Fungi</taxon>
        <taxon>Dikarya</taxon>
        <taxon>Ascomycota</taxon>
        <taxon>Pezizomycotina</taxon>
        <taxon>Eurotiomycetes</taxon>
        <taxon>Eurotiomycetidae</taxon>
        <taxon>Eurotiales</taxon>
        <taxon>Aspergillaceae</taxon>
        <taxon>Aspergillus</taxon>
        <taxon>Aspergillus subgen. Nidulantes</taxon>
    </lineage>
</organism>
<reference evidence="9" key="1">
    <citation type="journal article" date="2017" name="Genome Biol.">
        <title>Comparative genomics reveals high biological diversity and specific adaptations in the industrially and medically important fungal genus Aspergillus.</title>
        <authorList>
            <person name="de Vries R.P."/>
            <person name="Riley R."/>
            <person name="Wiebenga A."/>
            <person name="Aguilar-Osorio G."/>
            <person name="Amillis S."/>
            <person name="Uchima C.A."/>
            <person name="Anderluh G."/>
            <person name="Asadollahi M."/>
            <person name="Askin M."/>
            <person name="Barry K."/>
            <person name="Battaglia E."/>
            <person name="Bayram O."/>
            <person name="Benocci T."/>
            <person name="Braus-Stromeyer S.A."/>
            <person name="Caldana C."/>
            <person name="Canovas D."/>
            <person name="Cerqueira G.C."/>
            <person name="Chen F."/>
            <person name="Chen W."/>
            <person name="Choi C."/>
            <person name="Clum A."/>
            <person name="Dos Santos R.A."/>
            <person name="Damasio A.R."/>
            <person name="Diallinas G."/>
            <person name="Emri T."/>
            <person name="Fekete E."/>
            <person name="Flipphi M."/>
            <person name="Freyberg S."/>
            <person name="Gallo A."/>
            <person name="Gournas C."/>
            <person name="Habgood R."/>
            <person name="Hainaut M."/>
            <person name="Harispe M.L."/>
            <person name="Henrissat B."/>
            <person name="Hilden K.S."/>
            <person name="Hope R."/>
            <person name="Hossain A."/>
            <person name="Karabika E."/>
            <person name="Karaffa L."/>
            <person name="Karanyi Z."/>
            <person name="Krasevec N."/>
            <person name="Kuo A."/>
            <person name="Kusch H."/>
            <person name="LaButti K."/>
            <person name="Lagendijk E.L."/>
            <person name="Lapidus A."/>
            <person name="Levasseur A."/>
            <person name="Lindquist E."/>
            <person name="Lipzen A."/>
            <person name="Logrieco A.F."/>
            <person name="MacCabe A."/>
            <person name="Maekelae M.R."/>
            <person name="Malavazi I."/>
            <person name="Melin P."/>
            <person name="Meyer V."/>
            <person name="Mielnichuk N."/>
            <person name="Miskei M."/>
            <person name="Molnar A.P."/>
            <person name="Mule G."/>
            <person name="Ngan C.Y."/>
            <person name="Orejas M."/>
            <person name="Orosz E."/>
            <person name="Ouedraogo J.P."/>
            <person name="Overkamp K.M."/>
            <person name="Park H.-S."/>
            <person name="Perrone G."/>
            <person name="Piumi F."/>
            <person name="Punt P.J."/>
            <person name="Ram A.F."/>
            <person name="Ramon A."/>
            <person name="Rauscher S."/>
            <person name="Record E."/>
            <person name="Riano-Pachon D.M."/>
            <person name="Robert V."/>
            <person name="Roehrig J."/>
            <person name="Ruller R."/>
            <person name="Salamov A."/>
            <person name="Salih N.S."/>
            <person name="Samson R.A."/>
            <person name="Sandor E."/>
            <person name="Sanguinetti M."/>
            <person name="Schuetze T."/>
            <person name="Sepcic K."/>
            <person name="Shelest E."/>
            <person name="Sherlock G."/>
            <person name="Sophianopoulou V."/>
            <person name="Squina F.M."/>
            <person name="Sun H."/>
            <person name="Susca A."/>
            <person name="Todd R.B."/>
            <person name="Tsang A."/>
            <person name="Unkles S.E."/>
            <person name="van de Wiele N."/>
            <person name="van Rossen-Uffink D."/>
            <person name="Oliveira J.V."/>
            <person name="Vesth T.C."/>
            <person name="Visser J."/>
            <person name="Yu J.-H."/>
            <person name="Zhou M."/>
            <person name="Andersen M.R."/>
            <person name="Archer D.B."/>
            <person name="Baker S.E."/>
            <person name="Benoit I."/>
            <person name="Brakhage A.A."/>
            <person name="Braus G.H."/>
            <person name="Fischer R."/>
            <person name="Frisvad J.C."/>
            <person name="Goldman G.H."/>
            <person name="Houbraken J."/>
            <person name="Oakley B."/>
            <person name="Pocsi I."/>
            <person name="Scazzocchio C."/>
            <person name="Seiboth B."/>
            <person name="vanKuyk P.A."/>
            <person name="Wortman J."/>
            <person name="Dyer P.S."/>
            <person name="Grigoriev I.V."/>
        </authorList>
    </citation>
    <scope>NUCLEOTIDE SEQUENCE [LARGE SCALE GENOMIC DNA]</scope>
    <source>
        <strain evidence="9">CBS 583.65</strain>
    </source>
</reference>
<dbReference type="Pfam" id="PF00172">
    <property type="entry name" value="Zn_clus"/>
    <property type="match status" value="1"/>
</dbReference>
<evidence type="ECO:0000256" key="3">
    <source>
        <dbReference type="ARBA" id="ARBA00023125"/>
    </source>
</evidence>
<accession>A0A1L9PVN7</accession>
<sequence>MSGTRSRKGCATCRERRQKCDETKPTCLNCRSRGIECGGYAIRLTDFNHYEGYDGQMVCKMIRGDESGKPPRPGRRTKRRKVRTTLFGDDSDAPVQRTPRLSDCSNLESSSPKPQSQASEEIIGSPESNDPLFLLKAPRDANSARTHRGSQITSDSSPQAAADDPLLWPDVPLPVASDLLFPQHEDLLMDISCSSSLQGLLSPTLWPEDLAPTMSTRPGLSTIFNEPLGAQSSTYDSNIALSVVEPRSSPGDNTNHPFGDLVPPEVDQCVLNSTPSDPRAFDNYLFKHFVDVLAPSLHPLNPDRNPYTVVYATLAGSCQVLYNAILSASADHLVYLGQLPVWATGPYRRAMQDSFQRAIGASNMSRSTAAAMLLCIAAEVVGSGMGVWSTKLGGAHKLLASTMRGEGVPSEMKFLWLQYTWMSVIGRTLWIPGRSQMPPTDLQPPGQDLELDLQLAEEQERWFGNMPDYSMVIFLRTASNLVRKLNQVASQPNPVQATQRLLPDIADLINQVRAWRPQRCSANDPYTTCAAEIGEIWRQGLLCYIYAELCALPRSDIRIQEAVAAAVPAIRKLTWMQSVLWPVFMIGVHAVGQEDQAAIEQGLLMMNSTLKFKTPLSLVDIFRQVWCAAEGSSVDWKTIISKSGMELNILL</sequence>
<dbReference type="PROSITE" id="PS00463">
    <property type="entry name" value="ZN2_CY6_FUNGAL_1"/>
    <property type="match status" value="1"/>
</dbReference>
<keyword evidence="5" id="KW-0539">Nucleus</keyword>
<dbReference type="SMART" id="SM00066">
    <property type="entry name" value="GAL4"/>
    <property type="match status" value="1"/>
</dbReference>
<evidence type="ECO:0000256" key="1">
    <source>
        <dbReference type="ARBA" id="ARBA00004123"/>
    </source>
</evidence>
<keyword evidence="2" id="KW-0805">Transcription regulation</keyword>
<dbReference type="GO" id="GO:0005634">
    <property type="term" value="C:nucleus"/>
    <property type="evidence" value="ECO:0007669"/>
    <property type="project" value="UniProtKB-SubCell"/>
</dbReference>
<dbReference type="EMBL" id="KV878133">
    <property type="protein sequence ID" value="OJJ05533.1"/>
    <property type="molecule type" value="Genomic_DNA"/>
</dbReference>
<proteinExistence type="predicted"/>
<keyword evidence="9" id="KW-1185">Reference proteome</keyword>
<evidence type="ECO:0000259" key="7">
    <source>
        <dbReference type="PROSITE" id="PS50048"/>
    </source>
</evidence>
<gene>
    <name evidence="8" type="ORF">ASPVEDRAFT_45060</name>
</gene>
<dbReference type="STRING" id="1036611.A0A1L9PVN7"/>
<dbReference type="Gene3D" id="4.10.240.10">
    <property type="entry name" value="Zn(2)-C6 fungal-type DNA-binding domain"/>
    <property type="match status" value="1"/>
</dbReference>
<feature type="domain" description="Zn(2)-C6 fungal-type" evidence="7">
    <location>
        <begin position="9"/>
        <end position="37"/>
    </location>
</feature>